<organism evidence="2 3">
    <name type="scientific">Podospora aff. communis PSN243</name>
    <dbReference type="NCBI Taxonomy" id="3040156"/>
    <lineage>
        <taxon>Eukaryota</taxon>
        <taxon>Fungi</taxon>
        <taxon>Dikarya</taxon>
        <taxon>Ascomycota</taxon>
        <taxon>Pezizomycotina</taxon>
        <taxon>Sordariomycetes</taxon>
        <taxon>Sordariomycetidae</taxon>
        <taxon>Sordariales</taxon>
        <taxon>Podosporaceae</taxon>
        <taxon>Podospora</taxon>
    </lineage>
</organism>
<accession>A0AAV9GYG8</accession>
<sequence length="201" mass="21593">MNWALMKSTASHRSCLLLGFRGRPGLNRYPVPSFQCPAARAGARFSPTLFCRSSASARSGPAGPAASRSISPRVDGEAAAEPPQQALTACPSMPWASSERGPNVSVPQRRILLDYEVCFRRASKRFRGGNGACRDTCSASRPFSGPWSLIPHTSPASFGAKRILALAPLFVLAKPPRPYHVLNSERSSACASRRKGFSMST</sequence>
<comment type="caution">
    <text evidence="2">The sequence shown here is derived from an EMBL/GenBank/DDBJ whole genome shotgun (WGS) entry which is preliminary data.</text>
</comment>
<dbReference type="Proteomes" id="UP001321760">
    <property type="component" value="Unassembled WGS sequence"/>
</dbReference>
<feature type="compositionally biased region" description="Low complexity" evidence="1">
    <location>
        <begin position="55"/>
        <end position="73"/>
    </location>
</feature>
<name>A0AAV9GYG8_9PEZI</name>
<gene>
    <name evidence="2" type="ORF">QBC34DRAFT_34338</name>
</gene>
<evidence type="ECO:0000256" key="1">
    <source>
        <dbReference type="SAM" id="MobiDB-lite"/>
    </source>
</evidence>
<reference evidence="2" key="2">
    <citation type="submission" date="2023-05" db="EMBL/GenBank/DDBJ databases">
        <authorList>
            <consortium name="Lawrence Berkeley National Laboratory"/>
            <person name="Steindorff A."/>
            <person name="Hensen N."/>
            <person name="Bonometti L."/>
            <person name="Westerberg I."/>
            <person name="Brannstrom I.O."/>
            <person name="Guillou S."/>
            <person name="Cros-Aarteil S."/>
            <person name="Calhoun S."/>
            <person name="Haridas S."/>
            <person name="Kuo A."/>
            <person name="Mondo S."/>
            <person name="Pangilinan J."/>
            <person name="Riley R."/>
            <person name="Labutti K."/>
            <person name="Andreopoulos B."/>
            <person name="Lipzen A."/>
            <person name="Chen C."/>
            <person name="Yanf M."/>
            <person name="Daum C."/>
            <person name="Ng V."/>
            <person name="Clum A."/>
            <person name="Ohm R."/>
            <person name="Martin F."/>
            <person name="Silar P."/>
            <person name="Natvig D."/>
            <person name="Lalanne C."/>
            <person name="Gautier V."/>
            <person name="Ament-Velasquez S.L."/>
            <person name="Kruys A."/>
            <person name="Hutchinson M.I."/>
            <person name="Powell A.J."/>
            <person name="Barry K."/>
            <person name="Miller A.N."/>
            <person name="Grigoriev I.V."/>
            <person name="Debuchy R."/>
            <person name="Gladieux P."/>
            <person name="Thoren M.H."/>
            <person name="Johannesson H."/>
        </authorList>
    </citation>
    <scope>NUCLEOTIDE SEQUENCE</scope>
    <source>
        <strain evidence="2">PSN243</strain>
    </source>
</reference>
<keyword evidence="3" id="KW-1185">Reference proteome</keyword>
<reference evidence="2" key="1">
    <citation type="journal article" date="2023" name="Mol. Phylogenet. Evol.">
        <title>Genome-scale phylogeny and comparative genomics of the fungal order Sordariales.</title>
        <authorList>
            <person name="Hensen N."/>
            <person name="Bonometti L."/>
            <person name="Westerberg I."/>
            <person name="Brannstrom I.O."/>
            <person name="Guillou S."/>
            <person name="Cros-Aarteil S."/>
            <person name="Calhoun S."/>
            <person name="Haridas S."/>
            <person name="Kuo A."/>
            <person name="Mondo S."/>
            <person name="Pangilinan J."/>
            <person name="Riley R."/>
            <person name="LaButti K."/>
            <person name="Andreopoulos B."/>
            <person name="Lipzen A."/>
            <person name="Chen C."/>
            <person name="Yan M."/>
            <person name="Daum C."/>
            <person name="Ng V."/>
            <person name="Clum A."/>
            <person name="Steindorff A."/>
            <person name="Ohm R.A."/>
            <person name="Martin F."/>
            <person name="Silar P."/>
            <person name="Natvig D.O."/>
            <person name="Lalanne C."/>
            <person name="Gautier V."/>
            <person name="Ament-Velasquez S.L."/>
            <person name="Kruys A."/>
            <person name="Hutchinson M.I."/>
            <person name="Powell A.J."/>
            <person name="Barry K."/>
            <person name="Miller A.N."/>
            <person name="Grigoriev I.V."/>
            <person name="Debuchy R."/>
            <person name="Gladieux P."/>
            <person name="Hiltunen Thoren M."/>
            <person name="Johannesson H."/>
        </authorList>
    </citation>
    <scope>NUCLEOTIDE SEQUENCE</scope>
    <source>
        <strain evidence="2">PSN243</strain>
    </source>
</reference>
<protein>
    <submittedName>
        <fullName evidence="2">Uncharacterized protein</fullName>
    </submittedName>
</protein>
<feature type="region of interest" description="Disordered" evidence="1">
    <location>
        <begin position="55"/>
        <end position="83"/>
    </location>
</feature>
<dbReference type="AlphaFoldDB" id="A0AAV9GYG8"/>
<dbReference type="EMBL" id="MU865924">
    <property type="protein sequence ID" value="KAK4452392.1"/>
    <property type="molecule type" value="Genomic_DNA"/>
</dbReference>
<evidence type="ECO:0000313" key="3">
    <source>
        <dbReference type="Proteomes" id="UP001321760"/>
    </source>
</evidence>
<evidence type="ECO:0000313" key="2">
    <source>
        <dbReference type="EMBL" id="KAK4452392.1"/>
    </source>
</evidence>
<proteinExistence type="predicted"/>